<evidence type="ECO:0000256" key="2">
    <source>
        <dbReference type="ARBA" id="ARBA00004173"/>
    </source>
</evidence>
<evidence type="ECO:0000256" key="3">
    <source>
        <dbReference type="ARBA" id="ARBA00008000"/>
    </source>
</evidence>
<comment type="caution">
    <text evidence="13">The sequence shown here is derived from an EMBL/GenBank/DDBJ whole genome shotgun (WGS) entry which is preliminary data.</text>
</comment>
<evidence type="ECO:0000256" key="7">
    <source>
        <dbReference type="ARBA" id="ARBA00023002"/>
    </source>
</evidence>
<organism evidence="13 14">
    <name type="scientific">Aldrovandia affinis</name>
    <dbReference type="NCBI Taxonomy" id="143900"/>
    <lineage>
        <taxon>Eukaryota</taxon>
        <taxon>Metazoa</taxon>
        <taxon>Chordata</taxon>
        <taxon>Craniata</taxon>
        <taxon>Vertebrata</taxon>
        <taxon>Euteleostomi</taxon>
        <taxon>Actinopterygii</taxon>
        <taxon>Neopterygii</taxon>
        <taxon>Teleostei</taxon>
        <taxon>Notacanthiformes</taxon>
        <taxon>Halosauridae</taxon>
        <taxon>Aldrovandia</taxon>
    </lineage>
</organism>
<keyword evidence="5" id="KW-0274">FAD</keyword>
<dbReference type="InterPro" id="IPR004113">
    <property type="entry name" value="FAD-bd_oxidored_4_C"/>
</dbReference>
<dbReference type="PANTHER" id="PTHR11748:SF111">
    <property type="entry name" value="D-LACTATE DEHYDROGENASE, MITOCHONDRIAL-RELATED"/>
    <property type="match status" value="1"/>
</dbReference>
<dbReference type="InterPro" id="IPR036318">
    <property type="entry name" value="FAD-bd_PCMH-like_sf"/>
</dbReference>
<dbReference type="Gene3D" id="1.10.45.10">
    <property type="entry name" value="Vanillyl-alcohol Oxidase, Chain A, domain 4"/>
    <property type="match status" value="1"/>
</dbReference>
<evidence type="ECO:0000313" key="14">
    <source>
        <dbReference type="Proteomes" id="UP001221898"/>
    </source>
</evidence>
<evidence type="ECO:0000259" key="12">
    <source>
        <dbReference type="Pfam" id="PF02913"/>
    </source>
</evidence>
<keyword evidence="8" id="KW-0496">Mitochondrion</keyword>
<feature type="domain" description="FAD linked oxidase N-terminal" evidence="11">
    <location>
        <begin position="26"/>
        <end position="73"/>
    </location>
</feature>
<evidence type="ECO:0000256" key="1">
    <source>
        <dbReference type="ARBA" id="ARBA00001974"/>
    </source>
</evidence>
<dbReference type="GO" id="GO:0050660">
    <property type="term" value="F:flavin adenine dinucleotide binding"/>
    <property type="evidence" value="ECO:0007669"/>
    <property type="project" value="InterPro"/>
</dbReference>
<name>A0AAD7R6C3_9TELE</name>
<dbReference type="GO" id="GO:1903457">
    <property type="term" value="P:lactate catabolic process"/>
    <property type="evidence" value="ECO:0007669"/>
    <property type="project" value="TreeGrafter"/>
</dbReference>
<dbReference type="GO" id="GO:0004458">
    <property type="term" value="F:D-lactate dehydrogenase (cytochrome) activity"/>
    <property type="evidence" value="ECO:0007669"/>
    <property type="project" value="UniProtKB-EC"/>
</dbReference>
<protein>
    <recommendedName>
        <fullName evidence="9">D-lactate dehydrogenase (cytochrome)</fullName>
        <ecNumber evidence="9">1.1.2.4</ecNumber>
    </recommendedName>
</protein>
<feature type="region of interest" description="Disordered" evidence="10">
    <location>
        <begin position="1"/>
        <end position="32"/>
    </location>
</feature>
<dbReference type="GO" id="GO:0008720">
    <property type="term" value="F:D-lactate dehydrogenase (NAD+) activity"/>
    <property type="evidence" value="ECO:0007669"/>
    <property type="project" value="TreeGrafter"/>
</dbReference>
<keyword evidence="7" id="KW-0560">Oxidoreductase</keyword>
<accession>A0AAD7R6C3</accession>
<comment type="subcellular location">
    <subcellularLocation>
        <location evidence="2">Mitochondrion</location>
    </subcellularLocation>
</comment>
<sequence>MLVRTCPAEDSESEDEEWSSSMERRPPDPGADASLCIMAAPSASRTNAVRYGTMRENVLNLEVLLADGTIFHTAGRGLGPVYGGHRVNLGKRALLREEVGPLTMEVMQGLIATLDPENMMNPEKVL</sequence>
<evidence type="ECO:0000256" key="6">
    <source>
        <dbReference type="ARBA" id="ARBA00022946"/>
    </source>
</evidence>
<dbReference type="Pfam" id="PF02913">
    <property type="entry name" value="FAD-oxidase_C"/>
    <property type="match status" value="1"/>
</dbReference>
<dbReference type="InterPro" id="IPR016164">
    <property type="entry name" value="FAD-linked_Oxase-like_C"/>
</dbReference>
<dbReference type="AlphaFoldDB" id="A0AAD7R6C3"/>
<dbReference type="SUPFAM" id="SSF56176">
    <property type="entry name" value="FAD-binding/transporter-associated domain-like"/>
    <property type="match status" value="1"/>
</dbReference>
<dbReference type="EC" id="1.1.2.4" evidence="9"/>
<gene>
    <name evidence="13" type="ORF">AAFF_G00345260</name>
</gene>
<reference evidence="13" key="1">
    <citation type="journal article" date="2023" name="Science">
        <title>Genome structures resolve the early diversification of teleost fishes.</title>
        <authorList>
            <person name="Parey E."/>
            <person name="Louis A."/>
            <person name="Montfort J."/>
            <person name="Bouchez O."/>
            <person name="Roques C."/>
            <person name="Iampietro C."/>
            <person name="Lluch J."/>
            <person name="Castinel A."/>
            <person name="Donnadieu C."/>
            <person name="Desvignes T."/>
            <person name="Floi Bucao C."/>
            <person name="Jouanno E."/>
            <person name="Wen M."/>
            <person name="Mejri S."/>
            <person name="Dirks R."/>
            <person name="Jansen H."/>
            <person name="Henkel C."/>
            <person name="Chen W.J."/>
            <person name="Zahm M."/>
            <person name="Cabau C."/>
            <person name="Klopp C."/>
            <person name="Thompson A.W."/>
            <person name="Robinson-Rechavi M."/>
            <person name="Braasch I."/>
            <person name="Lecointre G."/>
            <person name="Bobe J."/>
            <person name="Postlethwait J.H."/>
            <person name="Berthelot C."/>
            <person name="Roest Crollius H."/>
            <person name="Guiguen Y."/>
        </authorList>
    </citation>
    <scope>NUCLEOTIDE SEQUENCE</scope>
    <source>
        <strain evidence="13">NC1722</strain>
    </source>
</reference>
<evidence type="ECO:0000313" key="13">
    <source>
        <dbReference type="EMBL" id="KAJ8366706.1"/>
    </source>
</evidence>
<dbReference type="Gene3D" id="3.30.465.10">
    <property type="match status" value="1"/>
</dbReference>
<dbReference type="PANTHER" id="PTHR11748">
    <property type="entry name" value="D-LACTATE DEHYDROGENASE"/>
    <property type="match status" value="1"/>
</dbReference>
<dbReference type="EMBL" id="JAINUG010000555">
    <property type="protein sequence ID" value="KAJ8366706.1"/>
    <property type="molecule type" value="Genomic_DNA"/>
</dbReference>
<dbReference type="GO" id="GO:0005739">
    <property type="term" value="C:mitochondrion"/>
    <property type="evidence" value="ECO:0007669"/>
    <property type="project" value="UniProtKB-SubCell"/>
</dbReference>
<keyword evidence="6" id="KW-0809">Transit peptide</keyword>
<evidence type="ECO:0000259" key="11">
    <source>
        <dbReference type="Pfam" id="PF01565"/>
    </source>
</evidence>
<dbReference type="SUPFAM" id="SSF55103">
    <property type="entry name" value="FAD-linked oxidases, C-terminal domain"/>
    <property type="match status" value="1"/>
</dbReference>
<dbReference type="Pfam" id="PF01565">
    <property type="entry name" value="FAD_binding_4"/>
    <property type="match status" value="1"/>
</dbReference>
<comment type="similarity">
    <text evidence="3">Belongs to the FAD-binding oxidoreductase/transferase type 4 family.</text>
</comment>
<feature type="domain" description="FAD-binding oxidoreductase/transferase type 4 C-terminal" evidence="12">
    <location>
        <begin position="79"/>
        <end position="125"/>
    </location>
</feature>
<feature type="compositionally biased region" description="Acidic residues" evidence="10">
    <location>
        <begin position="9"/>
        <end position="18"/>
    </location>
</feature>
<evidence type="ECO:0000256" key="9">
    <source>
        <dbReference type="ARBA" id="ARBA00038897"/>
    </source>
</evidence>
<keyword evidence="14" id="KW-1185">Reference proteome</keyword>
<dbReference type="InterPro" id="IPR006094">
    <property type="entry name" value="Oxid_FAD_bind_N"/>
</dbReference>
<keyword evidence="4" id="KW-0285">Flavoprotein</keyword>
<evidence type="ECO:0000256" key="10">
    <source>
        <dbReference type="SAM" id="MobiDB-lite"/>
    </source>
</evidence>
<dbReference type="Proteomes" id="UP001221898">
    <property type="component" value="Unassembled WGS sequence"/>
</dbReference>
<evidence type="ECO:0000256" key="5">
    <source>
        <dbReference type="ARBA" id="ARBA00022827"/>
    </source>
</evidence>
<evidence type="ECO:0000256" key="4">
    <source>
        <dbReference type="ARBA" id="ARBA00022630"/>
    </source>
</evidence>
<dbReference type="InterPro" id="IPR016169">
    <property type="entry name" value="FAD-bd_PCMH_sub2"/>
</dbReference>
<proteinExistence type="inferred from homology"/>
<evidence type="ECO:0000256" key="8">
    <source>
        <dbReference type="ARBA" id="ARBA00023128"/>
    </source>
</evidence>
<dbReference type="InterPro" id="IPR016171">
    <property type="entry name" value="Vanillyl_alc_oxidase_C-sub2"/>
</dbReference>
<comment type="cofactor">
    <cofactor evidence="1">
        <name>FAD</name>
        <dbReference type="ChEBI" id="CHEBI:57692"/>
    </cofactor>
</comment>